<protein>
    <submittedName>
        <fullName evidence="1">Uncharacterized protein</fullName>
    </submittedName>
</protein>
<sequence length="101" mass="11317">MINIKKLLQLATKCQRMAAIGGKKISLGRISIRRSSGKSSEAWATKRGHFAVYSMDDRRFEIPVSYLDNRVIRDLFTIEEEKFGITSDGPIVLPSDATSRA</sequence>
<name>A0ACB9QN98_9MYRT</name>
<proteinExistence type="predicted"/>
<dbReference type="Proteomes" id="UP001057402">
    <property type="component" value="Chromosome 6"/>
</dbReference>
<evidence type="ECO:0000313" key="1">
    <source>
        <dbReference type="EMBL" id="KAI4367362.1"/>
    </source>
</evidence>
<reference evidence="2" key="1">
    <citation type="journal article" date="2023" name="Front. Plant Sci.">
        <title>Chromosomal-level genome assembly of Melastoma candidum provides insights into trichome evolution.</title>
        <authorList>
            <person name="Zhong Y."/>
            <person name="Wu W."/>
            <person name="Sun C."/>
            <person name="Zou P."/>
            <person name="Liu Y."/>
            <person name="Dai S."/>
            <person name="Zhou R."/>
        </authorList>
    </citation>
    <scope>NUCLEOTIDE SEQUENCE [LARGE SCALE GENOMIC DNA]</scope>
</reference>
<organism evidence="1 2">
    <name type="scientific">Melastoma candidum</name>
    <dbReference type="NCBI Taxonomy" id="119954"/>
    <lineage>
        <taxon>Eukaryota</taxon>
        <taxon>Viridiplantae</taxon>
        <taxon>Streptophyta</taxon>
        <taxon>Embryophyta</taxon>
        <taxon>Tracheophyta</taxon>
        <taxon>Spermatophyta</taxon>
        <taxon>Magnoliopsida</taxon>
        <taxon>eudicotyledons</taxon>
        <taxon>Gunneridae</taxon>
        <taxon>Pentapetalae</taxon>
        <taxon>rosids</taxon>
        <taxon>malvids</taxon>
        <taxon>Myrtales</taxon>
        <taxon>Melastomataceae</taxon>
        <taxon>Melastomatoideae</taxon>
        <taxon>Melastomateae</taxon>
        <taxon>Melastoma</taxon>
    </lineage>
</organism>
<dbReference type="EMBL" id="CM042885">
    <property type="protein sequence ID" value="KAI4367362.1"/>
    <property type="molecule type" value="Genomic_DNA"/>
</dbReference>
<keyword evidence="2" id="KW-1185">Reference proteome</keyword>
<gene>
    <name evidence="1" type="ORF">MLD38_023107</name>
</gene>
<evidence type="ECO:0000313" key="2">
    <source>
        <dbReference type="Proteomes" id="UP001057402"/>
    </source>
</evidence>
<accession>A0ACB9QN98</accession>
<comment type="caution">
    <text evidence="1">The sequence shown here is derived from an EMBL/GenBank/DDBJ whole genome shotgun (WGS) entry which is preliminary data.</text>
</comment>